<sequence length="368" mass="41910">MNTRDSVGSYLSSLRNERKVAEKIDEGVPFFVPQLSKVKTSAMCTKAQSHLLFGYERLQHTESYRKQGDKTLYTDEKLLERHNLQHDRQVQAALGRFWDTFGSVRQGKSTIDELEYCDVFVKLFKALVPPNEFSVPEARIIVEKDWARDVGGACDVMAKPMFYKSLFEVADLWTVGIGAEEYTKFLTKLFDRVTMTVFDQEKALWLTKFADLDMIKSSWGEDNQPNLEKSPSPKRAIVKLKKKAHTIASLKLTEEPASLPGLVSPEKPPRRLTRFRPPTERRASVSDAQTADGMIEDLKADGGLSPRASPIKSISPKRQKAPVDGSNQDRIAMPSIYLSPDLDVQKEEELAVKRRIRENTKLTQRFRR</sequence>
<dbReference type="AlphaFoldDB" id="A0A6G0XEW6"/>
<protein>
    <submittedName>
        <fullName evidence="2">Uncharacterized protein</fullName>
    </submittedName>
</protein>
<dbReference type="EMBL" id="VJMJ01000070">
    <property type="protein sequence ID" value="KAF0738727.1"/>
    <property type="molecule type" value="Genomic_DNA"/>
</dbReference>
<reference evidence="2 3" key="1">
    <citation type="submission" date="2019-07" db="EMBL/GenBank/DDBJ databases">
        <title>Genomics analysis of Aphanomyces spp. identifies a new class of oomycete effector associated with host adaptation.</title>
        <authorList>
            <person name="Gaulin E."/>
        </authorList>
    </citation>
    <scope>NUCLEOTIDE SEQUENCE [LARGE SCALE GENOMIC DNA]</scope>
    <source>
        <strain evidence="2 3">ATCC 201684</strain>
    </source>
</reference>
<evidence type="ECO:0000313" key="2">
    <source>
        <dbReference type="EMBL" id="KAF0738727.1"/>
    </source>
</evidence>
<dbReference type="Proteomes" id="UP000481153">
    <property type="component" value="Unassembled WGS sequence"/>
</dbReference>
<name>A0A6G0XEW6_9STRA</name>
<accession>A0A6G0XEW6</accession>
<dbReference type="OrthoDB" id="439792at2759"/>
<dbReference type="VEuPathDB" id="FungiDB:AeMF1_000302"/>
<evidence type="ECO:0000256" key="1">
    <source>
        <dbReference type="SAM" id="MobiDB-lite"/>
    </source>
</evidence>
<feature type="region of interest" description="Disordered" evidence="1">
    <location>
        <begin position="258"/>
        <end position="330"/>
    </location>
</feature>
<evidence type="ECO:0000313" key="3">
    <source>
        <dbReference type="Proteomes" id="UP000481153"/>
    </source>
</evidence>
<gene>
    <name evidence="2" type="ORF">Ae201684_005347</name>
</gene>
<keyword evidence="3" id="KW-1185">Reference proteome</keyword>
<proteinExistence type="predicted"/>
<organism evidence="2 3">
    <name type="scientific">Aphanomyces euteiches</name>
    <dbReference type="NCBI Taxonomy" id="100861"/>
    <lineage>
        <taxon>Eukaryota</taxon>
        <taxon>Sar</taxon>
        <taxon>Stramenopiles</taxon>
        <taxon>Oomycota</taxon>
        <taxon>Saprolegniomycetes</taxon>
        <taxon>Saprolegniales</taxon>
        <taxon>Verrucalvaceae</taxon>
        <taxon>Aphanomyces</taxon>
    </lineage>
</organism>
<comment type="caution">
    <text evidence="2">The sequence shown here is derived from an EMBL/GenBank/DDBJ whole genome shotgun (WGS) entry which is preliminary data.</text>
</comment>